<proteinExistence type="predicted"/>
<evidence type="ECO:0000313" key="2">
    <source>
        <dbReference type="Proteomes" id="UP001229421"/>
    </source>
</evidence>
<keyword evidence="2" id="KW-1185">Reference proteome</keyword>
<dbReference type="Proteomes" id="UP001229421">
    <property type="component" value="Unassembled WGS sequence"/>
</dbReference>
<dbReference type="PANTHER" id="PTHR33116:SF76">
    <property type="entry name" value="DUF4283 DOMAIN-CONTAINING PROTEIN"/>
    <property type="match status" value="1"/>
</dbReference>
<comment type="caution">
    <text evidence="1">The sequence shown here is derived from an EMBL/GenBank/DDBJ whole genome shotgun (WGS) entry which is preliminary data.</text>
</comment>
<accession>A0AAD8PCP1</accession>
<name>A0AAD8PCP1_TARER</name>
<evidence type="ECO:0008006" key="3">
    <source>
        <dbReference type="Google" id="ProtNLM"/>
    </source>
</evidence>
<evidence type="ECO:0000313" key="1">
    <source>
        <dbReference type="EMBL" id="KAK1441226.1"/>
    </source>
</evidence>
<dbReference type="EMBL" id="JAUHHV010000001">
    <property type="protein sequence ID" value="KAK1441226.1"/>
    <property type="molecule type" value="Genomic_DNA"/>
</dbReference>
<dbReference type="PANTHER" id="PTHR33116">
    <property type="entry name" value="REVERSE TRANSCRIPTASE ZINC-BINDING DOMAIN-CONTAINING PROTEIN-RELATED-RELATED"/>
    <property type="match status" value="1"/>
</dbReference>
<gene>
    <name evidence="1" type="ORF">QVD17_07069</name>
</gene>
<dbReference type="AlphaFoldDB" id="A0AAD8PCP1"/>
<reference evidence="1" key="1">
    <citation type="journal article" date="2023" name="bioRxiv">
        <title>Improved chromosome-level genome assembly for marigold (Tagetes erecta).</title>
        <authorList>
            <person name="Jiang F."/>
            <person name="Yuan L."/>
            <person name="Wang S."/>
            <person name="Wang H."/>
            <person name="Xu D."/>
            <person name="Wang A."/>
            <person name="Fan W."/>
        </authorList>
    </citation>
    <scope>NUCLEOTIDE SEQUENCE</scope>
    <source>
        <strain evidence="1">WSJ</strain>
        <tissue evidence="1">Leaf</tissue>
    </source>
</reference>
<protein>
    <recommendedName>
        <fullName evidence="3">Reverse transcriptase</fullName>
    </recommendedName>
</protein>
<organism evidence="1 2">
    <name type="scientific">Tagetes erecta</name>
    <name type="common">African marigold</name>
    <dbReference type="NCBI Taxonomy" id="13708"/>
    <lineage>
        <taxon>Eukaryota</taxon>
        <taxon>Viridiplantae</taxon>
        <taxon>Streptophyta</taxon>
        <taxon>Embryophyta</taxon>
        <taxon>Tracheophyta</taxon>
        <taxon>Spermatophyta</taxon>
        <taxon>Magnoliopsida</taxon>
        <taxon>eudicotyledons</taxon>
        <taxon>Gunneridae</taxon>
        <taxon>Pentapetalae</taxon>
        <taxon>asterids</taxon>
        <taxon>campanulids</taxon>
        <taxon>Asterales</taxon>
        <taxon>Asteraceae</taxon>
        <taxon>Asteroideae</taxon>
        <taxon>Heliantheae alliance</taxon>
        <taxon>Tageteae</taxon>
        <taxon>Tagetes</taxon>
    </lineage>
</organism>
<sequence length="240" mass="27231">MIHSVMGLDGTVLEGEVMISEFVSFYEQFLGGEHEQPSMPSDDLFSTRLDSEIASGKLPVKYLGVPLISSRLTSQNCIELLDRMDGRISSWNNKFLSYAGRLQLVRSVLSSMHIFWAAAFILPTYIAKEIESKLKKFLWGGKEDKKVIAKVAWKKVCLPKKEGGLGVRRVLDMNMALMVQWREGDNVTDFTTSIAWDATRVKEDHVDWYDLQSLGMSKAELVWPSPHYLCLLFKFIESPG</sequence>